<dbReference type="PANTHER" id="PTHR11109">
    <property type="entry name" value="GTP CYCLOHYDROLASE I"/>
    <property type="match status" value="1"/>
</dbReference>
<dbReference type="AlphaFoldDB" id="A0ABD3HEM3"/>
<evidence type="ECO:0000313" key="8">
    <source>
        <dbReference type="EMBL" id="KAL3688625.1"/>
    </source>
</evidence>
<dbReference type="InterPro" id="IPR018234">
    <property type="entry name" value="GTP_CycHdrlase_I_CS"/>
</dbReference>
<dbReference type="Proteomes" id="UP001633002">
    <property type="component" value="Unassembled WGS sequence"/>
</dbReference>
<evidence type="ECO:0000313" key="9">
    <source>
        <dbReference type="Proteomes" id="UP001633002"/>
    </source>
</evidence>
<evidence type="ECO:0000256" key="2">
    <source>
        <dbReference type="ARBA" id="ARBA00008085"/>
    </source>
</evidence>
<comment type="pathway">
    <text evidence="1">Cofactor biosynthesis; 7,8-dihydroneopterin triphosphate biosynthesis; 7,8-dihydroneopterin triphosphate from GTP: step 1/1.</text>
</comment>
<dbReference type="GO" id="GO:0042559">
    <property type="term" value="P:pteridine-containing compound biosynthetic process"/>
    <property type="evidence" value="ECO:0007669"/>
    <property type="project" value="UniProtKB-ARBA"/>
</dbReference>
<dbReference type="EC" id="3.5.4.16" evidence="3"/>
<dbReference type="InterPro" id="IPR043133">
    <property type="entry name" value="GTP-CH-I_C/QueF"/>
</dbReference>
<comment type="caution">
    <text evidence="8">The sequence shown here is derived from an EMBL/GenBank/DDBJ whole genome shotgun (WGS) entry which is preliminary data.</text>
</comment>
<evidence type="ECO:0000256" key="5">
    <source>
        <dbReference type="ARBA" id="ARBA00022801"/>
    </source>
</evidence>
<evidence type="ECO:0000256" key="4">
    <source>
        <dbReference type="ARBA" id="ARBA00017272"/>
    </source>
</evidence>
<accession>A0ABD3HEM3</accession>
<evidence type="ECO:0000259" key="7">
    <source>
        <dbReference type="Pfam" id="PF01227"/>
    </source>
</evidence>
<keyword evidence="5" id="KW-0378">Hydrolase</keyword>
<proteinExistence type="inferred from homology"/>
<feature type="domain" description="GTP cyclohydrolase I" evidence="7">
    <location>
        <begin position="540"/>
        <end position="654"/>
    </location>
</feature>
<dbReference type="Pfam" id="PF01227">
    <property type="entry name" value="GTP_cyclohydroI"/>
    <property type="match status" value="2"/>
</dbReference>
<dbReference type="EMBL" id="JBJQOH010000004">
    <property type="protein sequence ID" value="KAL3688625.1"/>
    <property type="molecule type" value="Genomic_DNA"/>
</dbReference>
<evidence type="ECO:0000256" key="6">
    <source>
        <dbReference type="ARBA" id="ARBA00030854"/>
    </source>
</evidence>
<dbReference type="InterPro" id="IPR020602">
    <property type="entry name" value="GTP_CycHdrlase_I_dom"/>
</dbReference>
<gene>
    <name evidence="8" type="ORF">R1sor_014934</name>
</gene>
<dbReference type="PANTHER" id="PTHR11109:SF7">
    <property type="entry name" value="GTP CYCLOHYDROLASE 1"/>
    <property type="match status" value="1"/>
</dbReference>
<name>A0ABD3HEM3_9MARC</name>
<dbReference type="Gene3D" id="3.30.1130.10">
    <property type="match status" value="2"/>
</dbReference>
<dbReference type="Gene3D" id="1.10.286.10">
    <property type="match status" value="1"/>
</dbReference>
<sequence length="664" mass="70615">MPCSSLPVSNWEDERDECAGCEPDSKVPMESFVDRKASSESQMAAAVKILLRGIGEDVEREGILKTPLRVAKAFQSFVSGYGLSPETIIGEALFTVAGTDGGTGGGSGGMVVVRKIDSFALCDTCLLPFRLRSHVAYIPSGQRVVGLSKLPRVVSMLSKRLQNPQKLGNELVQALHESFGPLGVAAAVESWHLEWPGTADRNGGPTGGGCPEDRLGFGWVPTTVYAARGKFESWDEFLGIVEIDGIEIQKPSLGMINSSPGKEKSCPFFPYSGNAECLDSIAALTQAVESLVRAEGEEISRKDLELTISRYVNWLVSATEGRSQELVHGSVKDTDFSSLTLHVNGNGWTSHGRSGHVNDIQQDVVVGVTSNQCGYSNGLVYAGPNGVVNGHSNGVHYVGAIECNNGHSNGVSHGVTDGEVTAVESSEEHNIIGHLKVNGFVNGYRNSMSHGSSGATNGFGGTGDVCNGIHHGEPNGISNGYSNGTVHTVPSNILGDYSKEKIRTSANGVNSSSNGCLHFEIPRVPSLDDRAGSIASFELDLPLSSLCEHHLLPFSGVAHVGYLGGKGKLERLLVLKIVRMFSRRLQVQERLTRQIAESIASLADFPWIMVVVEANHMCIVSRGAEKLGSTTATVATVGKLANDGALRAAFLKTISKKGAKRTNF</sequence>
<dbReference type="SUPFAM" id="SSF55620">
    <property type="entry name" value="Tetrahydrobiopterin biosynthesis enzymes-like"/>
    <property type="match status" value="2"/>
</dbReference>
<protein>
    <recommendedName>
        <fullName evidence="4">GTP cyclohydrolase 1</fullName>
        <ecNumber evidence="3">3.5.4.16</ecNumber>
    </recommendedName>
    <alternativeName>
        <fullName evidence="6">GTP cyclohydrolase I</fullName>
    </alternativeName>
</protein>
<keyword evidence="9" id="KW-1185">Reference proteome</keyword>
<dbReference type="GO" id="GO:0003934">
    <property type="term" value="F:GTP cyclohydrolase I activity"/>
    <property type="evidence" value="ECO:0007669"/>
    <property type="project" value="UniProtKB-EC"/>
</dbReference>
<dbReference type="InterPro" id="IPR001474">
    <property type="entry name" value="GTP_CycHdrlase_I"/>
</dbReference>
<evidence type="ECO:0000256" key="1">
    <source>
        <dbReference type="ARBA" id="ARBA00005080"/>
    </source>
</evidence>
<dbReference type="PROSITE" id="PS00860">
    <property type="entry name" value="GTP_CYCLOHYDROL_1_2"/>
    <property type="match status" value="1"/>
</dbReference>
<reference evidence="8 9" key="1">
    <citation type="submission" date="2024-09" db="EMBL/GenBank/DDBJ databases">
        <title>Chromosome-scale assembly of Riccia sorocarpa.</title>
        <authorList>
            <person name="Paukszto L."/>
        </authorList>
    </citation>
    <scope>NUCLEOTIDE SEQUENCE [LARGE SCALE GENOMIC DNA]</scope>
    <source>
        <strain evidence="8">LP-2024</strain>
        <tissue evidence="8">Aerial parts of the thallus</tissue>
    </source>
</reference>
<organism evidence="8 9">
    <name type="scientific">Riccia sorocarpa</name>
    <dbReference type="NCBI Taxonomy" id="122646"/>
    <lineage>
        <taxon>Eukaryota</taxon>
        <taxon>Viridiplantae</taxon>
        <taxon>Streptophyta</taxon>
        <taxon>Embryophyta</taxon>
        <taxon>Marchantiophyta</taxon>
        <taxon>Marchantiopsida</taxon>
        <taxon>Marchantiidae</taxon>
        <taxon>Marchantiales</taxon>
        <taxon>Ricciaceae</taxon>
        <taxon>Riccia</taxon>
    </lineage>
</organism>
<comment type="similarity">
    <text evidence="2">Belongs to the GTP cyclohydrolase I family.</text>
</comment>
<evidence type="ECO:0000256" key="3">
    <source>
        <dbReference type="ARBA" id="ARBA00012715"/>
    </source>
</evidence>
<dbReference type="InterPro" id="IPR043134">
    <property type="entry name" value="GTP-CH-I_N"/>
</dbReference>
<feature type="domain" description="GTP cyclohydrolase I" evidence="7">
    <location>
        <begin position="44"/>
        <end position="193"/>
    </location>
</feature>